<feature type="region of interest" description="Disordered" evidence="1">
    <location>
        <begin position="153"/>
        <end position="316"/>
    </location>
</feature>
<organism evidence="2 3">
    <name type="scientific">Actinoplanes regularis</name>
    <dbReference type="NCBI Taxonomy" id="52697"/>
    <lineage>
        <taxon>Bacteria</taxon>
        <taxon>Bacillati</taxon>
        <taxon>Actinomycetota</taxon>
        <taxon>Actinomycetes</taxon>
        <taxon>Micromonosporales</taxon>
        <taxon>Micromonosporaceae</taxon>
        <taxon>Actinoplanes</taxon>
    </lineage>
</organism>
<evidence type="ECO:0000256" key="1">
    <source>
        <dbReference type="SAM" id="MobiDB-lite"/>
    </source>
</evidence>
<dbReference type="AlphaFoldDB" id="A0A239GFJ8"/>
<evidence type="ECO:0000313" key="2">
    <source>
        <dbReference type="EMBL" id="SNS66854.1"/>
    </source>
</evidence>
<feature type="compositionally biased region" description="Pro residues" evidence="1">
    <location>
        <begin position="289"/>
        <end position="311"/>
    </location>
</feature>
<feature type="region of interest" description="Disordered" evidence="1">
    <location>
        <begin position="55"/>
        <end position="133"/>
    </location>
</feature>
<accession>A0A239GFJ8</accession>
<feature type="compositionally biased region" description="Pro residues" evidence="1">
    <location>
        <begin position="202"/>
        <end position="220"/>
    </location>
</feature>
<feature type="region of interest" description="Disordered" evidence="1">
    <location>
        <begin position="328"/>
        <end position="351"/>
    </location>
</feature>
<feature type="compositionally biased region" description="Low complexity" evidence="1">
    <location>
        <begin position="248"/>
        <end position="258"/>
    </location>
</feature>
<reference evidence="2 3" key="1">
    <citation type="submission" date="2017-06" db="EMBL/GenBank/DDBJ databases">
        <authorList>
            <person name="Kim H.J."/>
            <person name="Triplett B.A."/>
        </authorList>
    </citation>
    <scope>NUCLEOTIDE SEQUENCE [LARGE SCALE GENOMIC DNA]</scope>
    <source>
        <strain evidence="2 3">DSM 43151</strain>
    </source>
</reference>
<feature type="compositionally biased region" description="Basic and acidic residues" evidence="1">
    <location>
        <begin position="88"/>
        <end position="100"/>
    </location>
</feature>
<feature type="compositionally biased region" description="Low complexity" evidence="1">
    <location>
        <begin position="109"/>
        <end position="123"/>
    </location>
</feature>
<dbReference type="OrthoDB" id="3700292at2"/>
<sequence>MPTRVLLEGPAIEPLLAQVRDEYGSRVRIIAADKVRSGGIGGFFAKQHYELSVEVPDVPEDSHEDSHEDSEDMAQPSVAESGTNPLERLLEQAESRDRFSTDSPPAPGRPTAAGRAPAPGLGPRESRAAGMGDTGAAFAELMAGLDVAGHLGEATRPGHRVRQPADPVVRPFTPATATEPPINAGRPSLPAALPGHSGRAAPAPPPPPPAAAPVSPPPAVAPVSPAFQEFAPRRAVPHSPAPAPIRPAEPSAAPSRAAFQTATPTPVRSAAEVYGLSEDDLIPVSPAAASPPPAPAPPAPAPVASSPPAPSPVASSPVAVAPVNPTPVSAAPAPAPPPVVTPPPAVSKPEPVHAADDLAPVQRNLMTVGMPEEMARQITGGDTYAGVLSVLAASPSAPGIPDGAGEILVVAGEVHSTVPLAKQLLEQVHVDHSHLLLAAPSTSGTGLHSSRLISSPGAAESRAEKLQTADHPWVVVIDAPVGGTDEFWVNEMCDALGATALWAVVDATRKTADTARHLRNLGEVEALVVHSVELTSDPASVLGLDVPIYSLDGKPATPHAWAAMLCARIAAEVMPAVASPRQSIRTSGRR</sequence>
<feature type="compositionally biased region" description="Pro residues" evidence="1">
    <location>
        <begin position="333"/>
        <end position="346"/>
    </location>
</feature>
<gene>
    <name evidence="2" type="ORF">SAMN06264365_120132</name>
</gene>
<dbReference type="EMBL" id="FZNR01000020">
    <property type="protein sequence ID" value="SNS66854.1"/>
    <property type="molecule type" value="Genomic_DNA"/>
</dbReference>
<name>A0A239GFJ8_9ACTN</name>
<keyword evidence="3" id="KW-1185">Reference proteome</keyword>
<dbReference type="Proteomes" id="UP000198415">
    <property type="component" value="Unassembled WGS sequence"/>
</dbReference>
<proteinExistence type="predicted"/>
<protein>
    <submittedName>
        <fullName evidence="2">Uncharacterized protein</fullName>
    </submittedName>
</protein>
<evidence type="ECO:0000313" key="3">
    <source>
        <dbReference type="Proteomes" id="UP000198415"/>
    </source>
</evidence>